<reference evidence="1 2" key="1">
    <citation type="submission" date="2018-06" db="EMBL/GenBank/DDBJ databases">
        <title>Complete Genomes of Monosporascus.</title>
        <authorList>
            <person name="Robinson A.J."/>
            <person name="Natvig D.O."/>
        </authorList>
    </citation>
    <scope>NUCLEOTIDE SEQUENCE [LARGE SCALE GENOMIC DNA]</scope>
    <source>
        <strain evidence="1 2">CBS 110550</strain>
    </source>
</reference>
<protein>
    <submittedName>
        <fullName evidence="1">Uncharacterized protein</fullName>
    </submittedName>
</protein>
<comment type="caution">
    <text evidence="1">The sequence shown here is derived from an EMBL/GenBank/DDBJ whole genome shotgun (WGS) entry which is preliminary data.</text>
</comment>
<gene>
    <name evidence="1" type="ORF">DL764_008340</name>
</gene>
<organism evidence="1 2">
    <name type="scientific">Monosporascus ibericus</name>
    <dbReference type="NCBI Taxonomy" id="155417"/>
    <lineage>
        <taxon>Eukaryota</taxon>
        <taxon>Fungi</taxon>
        <taxon>Dikarya</taxon>
        <taxon>Ascomycota</taxon>
        <taxon>Pezizomycotina</taxon>
        <taxon>Sordariomycetes</taxon>
        <taxon>Xylariomycetidae</taxon>
        <taxon>Xylariales</taxon>
        <taxon>Xylariales incertae sedis</taxon>
        <taxon>Monosporascus</taxon>
    </lineage>
</organism>
<dbReference type="AlphaFoldDB" id="A0A4Q4T0K0"/>
<name>A0A4Q4T0K0_9PEZI</name>
<evidence type="ECO:0000313" key="2">
    <source>
        <dbReference type="Proteomes" id="UP000293360"/>
    </source>
</evidence>
<proteinExistence type="predicted"/>
<accession>A0A4Q4T0K0</accession>
<evidence type="ECO:0000313" key="1">
    <source>
        <dbReference type="EMBL" id="RYO91051.1"/>
    </source>
</evidence>
<dbReference type="Proteomes" id="UP000293360">
    <property type="component" value="Unassembled WGS sequence"/>
</dbReference>
<keyword evidence="2" id="KW-1185">Reference proteome</keyword>
<dbReference type="EMBL" id="QJNU01000641">
    <property type="protein sequence ID" value="RYO91051.1"/>
    <property type="molecule type" value="Genomic_DNA"/>
</dbReference>
<sequence length="283" mass="31923">MSEQHREVVRSCLVQELRQIDQTHRTIMMLLECEHPDWGNPGAEAAHGAALAVVREALRTRSKLSPQKISEIRKKDRETAGLNRAIAQLPSHQFSQGNGLVRPTRPLQPSSLEIAKDKHIASNGPDPKDIALPMDDDNNLQVQQAKLCTPLCRDASVNCTILINRAHAEAMRRLDRCSVTPSGLAQLEAKRTTVRNRISQIDAAQKELETKLSIRAGERWRRLKRPQCFKATSLGISRGLGSRLSSYTAIDDADDPFGERNARCEREALWEPEFKPRDREVMW</sequence>
<dbReference type="OrthoDB" id="4710021at2759"/>